<feature type="chain" id="PRO_5013363882" description="Cytochrome C" evidence="1">
    <location>
        <begin position="24"/>
        <end position="159"/>
    </location>
</feature>
<name>A0A1T4JV08_9HYPH</name>
<dbReference type="STRING" id="225324.SAMN02745126_00497"/>
<dbReference type="RefSeq" id="WP_085932229.1">
    <property type="nucleotide sequence ID" value="NZ_FUWJ01000001.1"/>
</dbReference>
<dbReference type="EMBL" id="FUWJ01000001">
    <property type="protein sequence ID" value="SJZ34062.1"/>
    <property type="molecule type" value="Genomic_DNA"/>
</dbReference>
<evidence type="ECO:0000313" key="2">
    <source>
        <dbReference type="EMBL" id="SJZ34062.1"/>
    </source>
</evidence>
<feature type="signal peptide" evidence="1">
    <location>
        <begin position="1"/>
        <end position="23"/>
    </location>
</feature>
<gene>
    <name evidence="2" type="ORF">SAMN02745126_00497</name>
</gene>
<dbReference type="GO" id="GO:0005506">
    <property type="term" value="F:iron ion binding"/>
    <property type="evidence" value="ECO:0007669"/>
    <property type="project" value="InterPro"/>
</dbReference>
<keyword evidence="1" id="KW-0732">Signal</keyword>
<dbReference type="GO" id="GO:0020037">
    <property type="term" value="F:heme binding"/>
    <property type="evidence" value="ECO:0007669"/>
    <property type="project" value="InterPro"/>
</dbReference>
<dbReference type="SUPFAM" id="SSF47175">
    <property type="entry name" value="Cytochromes"/>
    <property type="match status" value="1"/>
</dbReference>
<dbReference type="InterPro" id="IPR010980">
    <property type="entry name" value="Cyt_c/b562"/>
</dbReference>
<organism evidence="2 3">
    <name type="scientific">Enhydrobacter aerosaccus</name>
    <dbReference type="NCBI Taxonomy" id="225324"/>
    <lineage>
        <taxon>Bacteria</taxon>
        <taxon>Pseudomonadati</taxon>
        <taxon>Pseudomonadota</taxon>
        <taxon>Alphaproteobacteria</taxon>
        <taxon>Hyphomicrobiales</taxon>
        <taxon>Enhydrobacter</taxon>
    </lineage>
</organism>
<protein>
    <recommendedName>
        <fullName evidence="4">Cytochrome C</fullName>
    </recommendedName>
</protein>
<evidence type="ECO:0000256" key="1">
    <source>
        <dbReference type="SAM" id="SignalP"/>
    </source>
</evidence>
<dbReference type="AlphaFoldDB" id="A0A1T4JV08"/>
<dbReference type="OrthoDB" id="6402114at2"/>
<sequence>MSRVIVPALTLAAALSIGLIAVAAAHPQAEALPRARLGDLMTNLIQPRHTKLGLGGQAHNWQYAAYEWSELNAAFKTVETRVPRYHDVAMTDWLQMVRPPMEELAAAIKAKDAAQFDAAYSHLTDGCNACHQSTDHAVIVIQSPSAAMFPDQNFAPRTQ</sequence>
<reference evidence="3" key="1">
    <citation type="submission" date="2017-02" db="EMBL/GenBank/DDBJ databases">
        <authorList>
            <person name="Varghese N."/>
            <person name="Submissions S."/>
        </authorList>
    </citation>
    <scope>NUCLEOTIDE SEQUENCE [LARGE SCALE GENOMIC DNA]</scope>
    <source>
        <strain evidence="3">ATCC 27094</strain>
    </source>
</reference>
<accession>A0A1T4JV08</accession>
<dbReference type="GO" id="GO:0022900">
    <property type="term" value="P:electron transport chain"/>
    <property type="evidence" value="ECO:0007669"/>
    <property type="project" value="InterPro"/>
</dbReference>
<evidence type="ECO:0008006" key="4">
    <source>
        <dbReference type="Google" id="ProtNLM"/>
    </source>
</evidence>
<dbReference type="GO" id="GO:0009055">
    <property type="term" value="F:electron transfer activity"/>
    <property type="evidence" value="ECO:0007669"/>
    <property type="project" value="InterPro"/>
</dbReference>
<evidence type="ECO:0000313" key="3">
    <source>
        <dbReference type="Proteomes" id="UP000190092"/>
    </source>
</evidence>
<dbReference type="Proteomes" id="UP000190092">
    <property type="component" value="Unassembled WGS sequence"/>
</dbReference>
<keyword evidence="3" id="KW-1185">Reference proteome</keyword>
<proteinExistence type="predicted"/>